<reference evidence="3" key="1">
    <citation type="submission" date="2024-02" db="UniProtKB">
        <authorList>
            <consortium name="WormBaseParasite"/>
        </authorList>
    </citation>
    <scope>IDENTIFICATION</scope>
</reference>
<dbReference type="PANTHER" id="PTHR13503">
    <property type="entry name" value="NEGATIVE ELONGATION FACTOR COMPLEX MEMBER B"/>
    <property type="match status" value="1"/>
</dbReference>
<dbReference type="AlphaFoldDB" id="A0AAF3F2R0"/>
<sequence>MEDKDRLLAKELESFGYPGPTQIRQNLSKAKDLNQLVEAIKKFKTENSLDKVLGISSLAPALRLLDMHNVKRVDIHDAVAADLTDKFLQRLKELGKSQNPEAQKKLEDQLEKCFKMYKVHQIRPIVLETLNNLRKVPDRYLKIVLCDAELYSECAVSVRQQIWLKNDKLFEEAVLPVLESYLRAKRNVECMIEPSTTNFFTSETTKSRRQQPQVQTLMQMIGNHDLLYEKVISIIRNRYAETADVNFCSLRMELLMAAHDMNNESATKIDPSYELAKCLDACVRDKHMDSNLTSRLRTVLEKKWEPEELGDVAMVAWDSHVVHFLCSIITRFLREGSSLPRDSLSLQLLIKVLALGSQSHNIVKTSTITSTIADSIFLTKFIPSLAKMIVEDVMRIEIGKSSVDVSEEFGVNSLLSNASDTAVTFLKADVCASLLWLHQMIEILPNKKRTIDSQGFLRYAEHIIEFKGKLGVRGPWCHLLVHRLISANAFDSVIQDEAIQLTIVNRLLMENIQADPTVKYQLLRIVYQLHSHLGLQKATEIMETIAIDKLGDLEAGDKEKYERDYMKTMDRITPKIEEEHPPTLPPGMTPAHPMATGQQMHPGMTPRIGVPGQPHPSMTPGPGRFAPPLARPQYMTPRH</sequence>
<dbReference type="PANTHER" id="PTHR13503:SF3">
    <property type="entry name" value="NEGATIVE ELONGATION FACTOR B"/>
    <property type="match status" value="1"/>
</dbReference>
<dbReference type="GO" id="GO:0034244">
    <property type="term" value="P:negative regulation of transcription elongation by RNA polymerase II"/>
    <property type="evidence" value="ECO:0007669"/>
    <property type="project" value="TreeGrafter"/>
</dbReference>
<dbReference type="InterPro" id="IPR010405">
    <property type="entry name" value="COBRA1"/>
</dbReference>
<evidence type="ECO:0000256" key="1">
    <source>
        <dbReference type="SAM" id="MobiDB-lite"/>
    </source>
</evidence>
<dbReference type="Pfam" id="PF06209">
    <property type="entry name" value="COBRA1"/>
    <property type="match status" value="1"/>
</dbReference>
<evidence type="ECO:0000313" key="2">
    <source>
        <dbReference type="Proteomes" id="UP000887575"/>
    </source>
</evidence>
<proteinExistence type="predicted"/>
<dbReference type="GO" id="GO:0032021">
    <property type="term" value="C:NELF complex"/>
    <property type="evidence" value="ECO:0007669"/>
    <property type="project" value="TreeGrafter"/>
</dbReference>
<protein>
    <submittedName>
        <fullName evidence="3">Uncharacterized protein</fullName>
    </submittedName>
</protein>
<name>A0AAF3F2R0_9BILA</name>
<keyword evidence="2" id="KW-1185">Reference proteome</keyword>
<dbReference type="WBParaSite" id="MBELARI_LOCUS20829">
    <property type="protein sequence ID" value="MBELARI_LOCUS20829"/>
    <property type="gene ID" value="MBELARI_LOCUS20829"/>
</dbReference>
<feature type="region of interest" description="Disordered" evidence="1">
    <location>
        <begin position="613"/>
        <end position="639"/>
    </location>
</feature>
<organism evidence="2 3">
    <name type="scientific">Mesorhabditis belari</name>
    <dbReference type="NCBI Taxonomy" id="2138241"/>
    <lineage>
        <taxon>Eukaryota</taxon>
        <taxon>Metazoa</taxon>
        <taxon>Ecdysozoa</taxon>
        <taxon>Nematoda</taxon>
        <taxon>Chromadorea</taxon>
        <taxon>Rhabditida</taxon>
        <taxon>Rhabditina</taxon>
        <taxon>Rhabditomorpha</taxon>
        <taxon>Rhabditoidea</taxon>
        <taxon>Rhabditidae</taxon>
        <taxon>Mesorhabditinae</taxon>
        <taxon>Mesorhabditis</taxon>
    </lineage>
</organism>
<evidence type="ECO:0000313" key="3">
    <source>
        <dbReference type="WBParaSite" id="MBELARI_LOCUS20829"/>
    </source>
</evidence>
<accession>A0AAF3F2R0</accession>
<dbReference type="Proteomes" id="UP000887575">
    <property type="component" value="Unassembled WGS sequence"/>
</dbReference>